<evidence type="ECO:0000313" key="1">
    <source>
        <dbReference type="EMBL" id="NMH61253.1"/>
    </source>
</evidence>
<comment type="caution">
    <text evidence="1">The sequence shown here is derived from an EMBL/GenBank/DDBJ whole genome shotgun (WGS) entry which is preliminary data.</text>
</comment>
<name>A0ABX1R617_9ALTE</name>
<evidence type="ECO:0000313" key="2">
    <source>
        <dbReference type="Proteomes" id="UP000709336"/>
    </source>
</evidence>
<keyword evidence="2" id="KW-1185">Reference proteome</keyword>
<dbReference type="Proteomes" id="UP000709336">
    <property type="component" value="Unassembled WGS sequence"/>
</dbReference>
<evidence type="ECO:0008006" key="3">
    <source>
        <dbReference type="Google" id="ProtNLM"/>
    </source>
</evidence>
<protein>
    <recommendedName>
        <fullName evidence="3">DUF4935 domain-containing protein</fullName>
    </recommendedName>
</protein>
<proteinExistence type="predicted"/>
<reference evidence="1 2" key="1">
    <citation type="submission" date="2020-03" db="EMBL/GenBank/DDBJ databases">
        <title>Alteromonas ponticola sp. nov., isolated from seawater.</title>
        <authorList>
            <person name="Yoon J.-H."/>
            <person name="Kim Y.-O."/>
        </authorList>
    </citation>
    <scope>NUCLEOTIDE SEQUENCE [LARGE SCALE GENOMIC DNA]</scope>
    <source>
        <strain evidence="1 2">MYP5</strain>
    </source>
</reference>
<accession>A0ABX1R617</accession>
<dbReference type="RefSeq" id="WP_169211801.1">
    <property type="nucleotide sequence ID" value="NZ_JAATNW010000007.1"/>
</dbReference>
<gene>
    <name evidence="1" type="ORF">HCJ96_14570</name>
</gene>
<dbReference type="EMBL" id="JAATNW010000007">
    <property type="protein sequence ID" value="NMH61253.1"/>
    <property type="molecule type" value="Genomic_DNA"/>
</dbReference>
<sequence length="261" mass="30582">MIKVMLDNCILSDSNVMQCVDYTRYKDKDHKEIDLLMKGFIRKPPLPDKDAKKQRQIDWFPKIAHLCHEGVIELCTYNELKFESMFRSKGYHIGDIFEGCEFRWVKSPIERSFFESQSLLRHAKGEQKVKFYKKVVEGMLDNIESHSKYNELPELVKISLSQLDRFKEISKGLSDVQLQDAYHLWTAEVHNIPYFVSTDFKFLNAINKSKGKTFEIRTKAVTPEELCCELGSTEQVPYKYTESEFINFLGGVYTMDELKNL</sequence>
<organism evidence="1 2">
    <name type="scientific">Alteromonas ponticola</name>
    <dbReference type="NCBI Taxonomy" id="2720613"/>
    <lineage>
        <taxon>Bacteria</taxon>
        <taxon>Pseudomonadati</taxon>
        <taxon>Pseudomonadota</taxon>
        <taxon>Gammaproteobacteria</taxon>
        <taxon>Alteromonadales</taxon>
        <taxon>Alteromonadaceae</taxon>
        <taxon>Alteromonas/Salinimonas group</taxon>
        <taxon>Alteromonas</taxon>
    </lineage>
</organism>